<dbReference type="InterPro" id="IPR047817">
    <property type="entry name" value="ABC2_TM_bact-type"/>
</dbReference>
<keyword evidence="3 5" id="KW-1133">Transmembrane helix</keyword>
<evidence type="ECO:0000256" key="2">
    <source>
        <dbReference type="ARBA" id="ARBA00022692"/>
    </source>
</evidence>
<evidence type="ECO:0000259" key="6">
    <source>
        <dbReference type="PROSITE" id="PS51012"/>
    </source>
</evidence>
<dbReference type="PANTHER" id="PTHR43229">
    <property type="entry name" value="NODULATION PROTEIN J"/>
    <property type="match status" value="1"/>
</dbReference>
<feature type="transmembrane region" description="Helical" evidence="5">
    <location>
        <begin position="51"/>
        <end position="69"/>
    </location>
</feature>
<feature type="transmembrane region" description="Helical" evidence="5">
    <location>
        <begin position="227"/>
        <end position="247"/>
    </location>
</feature>
<dbReference type="PROSITE" id="PS51012">
    <property type="entry name" value="ABC_TM2"/>
    <property type="match status" value="1"/>
</dbReference>
<evidence type="ECO:0000256" key="5">
    <source>
        <dbReference type="SAM" id="Phobius"/>
    </source>
</evidence>
<accession>A0A3B0QV27</accession>
<feature type="domain" description="ABC transmembrane type-2" evidence="6">
    <location>
        <begin position="22"/>
        <end position="248"/>
    </location>
</feature>
<dbReference type="InterPro" id="IPR013525">
    <property type="entry name" value="ABC2_TM"/>
</dbReference>
<evidence type="ECO:0000256" key="1">
    <source>
        <dbReference type="ARBA" id="ARBA00004141"/>
    </source>
</evidence>
<organism evidence="7">
    <name type="scientific">hydrothermal vent metagenome</name>
    <dbReference type="NCBI Taxonomy" id="652676"/>
    <lineage>
        <taxon>unclassified sequences</taxon>
        <taxon>metagenomes</taxon>
        <taxon>ecological metagenomes</taxon>
    </lineage>
</organism>
<dbReference type="GO" id="GO:0016020">
    <property type="term" value="C:membrane"/>
    <property type="evidence" value="ECO:0007669"/>
    <property type="project" value="UniProtKB-SubCell"/>
</dbReference>
<dbReference type="GO" id="GO:0140359">
    <property type="term" value="F:ABC-type transporter activity"/>
    <property type="evidence" value="ECO:0007669"/>
    <property type="project" value="InterPro"/>
</dbReference>
<feature type="transmembrane region" description="Helical" evidence="5">
    <location>
        <begin position="171"/>
        <end position="190"/>
    </location>
</feature>
<feature type="transmembrane region" description="Helical" evidence="5">
    <location>
        <begin position="89"/>
        <end position="116"/>
    </location>
</feature>
<evidence type="ECO:0000256" key="4">
    <source>
        <dbReference type="ARBA" id="ARBA00023136"/>
    </source>
</evidence>
<dbReference type="PANTHER" id="PTHR43229:SF6">
    <property type="entry name" value="ABC-TYPE MULTIDRUG TRANSPORT SYSTEM, PERMEASE COMPONENT"/>
    <property type="match status" value="1"/>
</dbReference>
<proteinExistence type="predicted"/>
<dbReference type="InterPro" id="IPR051784">
    <property type="entry name" value="Nod_factor_ABC_transporter"/>
</dbReference>
<gene>
    <name evidence="7" type="ORF">MNBD_DELTA01-771</name>
</gene>
<reference evidence="7" key="1">
    <citation type="submission" date="2018-06" db="EMBL/GenBank/DDBJ databases">
        <authorList>
            <person name="Zhirakovskaya E."/>
        </authorList>
    </citation>
    <scope>NUCLEOTIDE SEQUENCE</scope>
</reference>
<comment type="subcellular location">
    <subcellularLocation>
        <location evidence="1">Membrane</location>
        <topology evidence="1">Multi-pass membrane protein</topology>
    </subcellularLocation>
</comment>
<dbReference type="AlphaFoldDB" id="A0A3B0QV27"/>
<name>A0A3B0QV27_9ZZZZ</name>
<evidence type="ECO:0000313" key="7">
    <source>
        <dbReference type="EMBL" id="VAV84142.1"/>
    </source>
</evidence>
<protein>
    <submittedName>
        <fullName evidence="7">Efflux ABC transporter, permease protein</fullName>
    </submittedName>
</protein>
<keyword evidence="4 5" id="KW-0472">Membrane</keyword>
<evidence type="ECO:0000256" key="3">
    <source>
        <dbReference type="ARBA" id="ARBA00022989"/>
    </source>
</evidence>
<keyword evidence="2 5" id="KW-0812">Transmembrane</keyword>
<feature type="transmembrane region" description="Helical" evidence="5">
    <location>
        <begin position="27"/>
        <end position="45"/>
    </location>
</feature>
<dbReference type="EMBL" id="UOEA01000060">
    <property type="protein sequence ID" value="VAV84142.1"/>
    <property type="molecule type" value="Genomic_DNA"/>
</dbReference>
<feature type="transmembrane region" description="Helical" evidence="5">
    <location>
        <begin position="136"/>
        <end position="159"/>
    </location>
</feature>
<sequence length="263" mass="30153">MKIKRILSYTTRHLYLYKRSLPRLMEIFYWPLLDLLIWGFISTYLSTYQGALPKFIGFIIGALILWDILFRSQQGLTISFLEDMWSRNLLNLFVSPLSVLEYICSLLVVSIVKLVFSSGMMIALAWLLYSYNIFEVGIYIVPLALNLIVMGWAIGIITTGIILRYGQEAEVLAWGIAFLFQPFSAVFYPVDILPPLVQTVTKFIPSAHIFEGMRHVITTGTFPMEHFLWAVALNIIYLILAVLFFCWNFKAVKKKGILANVGE</sequence>
<dbReference type="Pfam" id="PF12698">
    <property type="entry name" value="ABC2_membrane_3"/>
    <property type="match status" value="1"/>
</dbReference>